<dbReference type="InterPro" id="IPR003448">
    <property type="entry name" value="Mopterin_biosynth_MoaE"/>
</dbReference>
<dbReference type="Gene3D" id="3.90.1170.40">
    <property type="entry name" value="Molybdopterin biosynthesis MoaE subunit"/>
    <property type="match status" value="1"/>
</dbReference>
<evidence type="ECO:0000313" key="1">
    <source>
        <dbReference type="EMBL" id="VAV83134.1"/>
    </source>
</evidence>
<organism evidence="1">
    <name type="scientific">hydrothermal vent metagenome</name>
    <dbReference type="NCBI Taxonomy" id="652676"/>
    <lineage>
        <taxon>unclassified sequences</taxon>
        <taxon>metagenomes</taxon>
        <taxon>ecological metagenomes</taxon>
    </lineage>
</organism>
<reference evidence="1" key="1">
    <citation type="submission" date="2018-06" db="EMBL/GenBank/DDBJ databases">
        <authorList>
            <person name="Zhirakovskaya E."/>
        </authorList>
    </citation>
    <scope>NUCLEOTIDE SEQUENCE</scope>
</reference>
<accession>A0A3B0QN47</accession>
<dbReference type="Pfam" id="PF02391">
    <property type="entry name" value="MoaE"/>
    <property type="match status" value="1"/>
</dbReference>
<dbReference type="CDD" id="cd00756">
    <property type="entry name" value="MoaE"/>
    <property type="match status" value="1"/>
</dbReference>
<dbReference type="SUPFAM" id="SSF54690">
    <property type="entry name" value="Molybdopterin synthase subunit MoaE"/>
    <property type="match status" value="1"/>
</dbReference>
<dbReference type="InterPro" id="IPR036563">
    <property type="entry name" value="MoaE_sf"/>
</dbReference>
<dbReference type="GO" id="GO:0006777">
    <property type="term" value="P:Mo-molybdopterin cofactor biosynthetic process"/>
    <property type="evidence" value="ECO:0007669"/>
    <property type="project" value="InterPro"/>
</dbReference>
<gene>
    <name evidence="1" type="ORF">MNBD_DELTA01-275</name>
</gene>
<evidence type="ECO:0008006" key="2">
    <source>
        <dbReference type="Google" id="ProtNLM"/>
    </source>
</evidence>
<dbReference type="AlphaFoldDB" id="A0A3B0QN47"/>
<protein>
    <recommendedName>
        <fullName evidence="2">Molybdopterin synthase</fullName>
    </recommendedName>
</protein>
<dbReference type="EMBL" id="UOEA01000036">
    <property type="protein sequence ID" value="VAV83134.1"/>
    <property type="molecule type" value="Genomic_DNA"/>
</dbReference>
<name>A0A3B0QN47_9ZZZZ</name>
<dbReference type="PANTHER" id="PTHR23404">
    <property type="entry name" value="MOLYBDOPTERIN SYNTHASE RELATED"/>
    <property type="match status" value="1"/>
</dbReference>
<sequence length="141" mass="15929">MTELVRIQEEDFSLEEEVKRLRALSNRVGSVVTFLGTARDFSDDKDVSAIEFEQYAGMAMKALSALREEANKRFDIIETSIIHRISTIKPGEQIVLIVVASEHRKAGFAACEWVIDTLKETAPIWKKEITPEGDSWVVPHP</sequence>
<proteinExistence type="predicted"/>